<evidence type="ECO:0000313" key="1">
    <source>
        <dbReference type="EMBL" id="GBN79490.1"/>
    </source>
</evidence>
<dbReference type="EMBL" id="BGPR01018564">
    <property type="protein sequence ID" value="GBN79490.1"/>
    <property type="molecule type" value="Genomic_DNA"/>
</dbReference>
<proteinExistence type="predicted"/>
<reference evidence="1 2" key="1">
    <citation type="journal article" date="2019" name="Sci. Rep.">
        <title>Orb-weaving spider Araneus ventricosus genome elucidates the spidroin gene catalogue.</title>
        <authorList>
            <person name="Kono N."/>
            <person name="Nakamura H."/>
            <person name="Ohtoshi R."/>
            <person name="Moran D.A.P."/>
            <person name="Shinohara A."/>
            <person name="Yoshida Y."/>
            <person name="Fujiwara M."/>
            <person name="Mori M."/>
            <person name="Tomita M."/>
            <person name="Arakawa K."/>
        </authorList>
    </citation>
    <scope>NUCLEOTIDE SEQUENCE [LARGE SCALE GENOMIC DNA]</scope>
</reference>
<protein>
    <submittedName>
        <fullName evidence="1">Uncharacterized protein</fullName>
    </submittedName>
</protein>
<gene>
    <name evidence="1" type="ORF">AVEN_20483_1</name>
</gene>
<accession>A0A4Y2RX01</accession>
<keyword evidence="2" id="KW-1185">Reference proteome</keyword>
<dbReference type="Proteomes" id="UP000499080">
    <property type="component" value="Unassembled WGS sequence"/>
</dbReference>
<sequence>MQFGLIGTQIHNGTTARITTYEALAANPVNTCLMLVHRFAVDMASYLPLYLSCCVSLSVLLFMQLWCCAVVNLDSIKPMLRTLPVASFSSTSFTVKASCSARPLRLRPHVLLQKVVCLDVYYYP</sequence>
<organism evidence="1 2">
    <name type="scientific">Araneus ventricosus</name>
    <name type="common">Orbweaver spider</name>
    <name type="synonym">Epeira ventricosa</name>
    <dbReference type="NCBI Taxonomy" id="182803"/>
    <lineage>
        <taxon>Eukaryota</taxon>
        <taxon>Metazoa</taxon>
        <taxon>Ecdysozoa</taxon>
        <taxon>Arthropoda</taxon>
        <taxon>Chelicerata</taxon>
        <taxon>Arachnida</taxon>
        <taxon>Araneae</taxon>
        <taxon>Araneomorphae</taxon>
        <taxon>Entelegynae</taxon>
        <taxon>Araneoidea</taxon>
        <taxon>Araneidae</taxon>
        <taxon>Araneus</taxon>
    </lineage>
</organism>
<name>A0A4Y2RX01_ARAVE</name>
<evidence type="ECO:0000313" key="2">
    <source>
        <dbReference type="Proteomes" id="UP000499080"/>
    </source>
</evidence>
<dbReference type="AlphaFoldDB" id="A0A4Y2RX01"/>
<comment type="caution">
    <text evidence="1">The sequence shown here is derived from an EMBL/GenBank/DDBJ whole genome shotgun (WGS) entry which is preliminary data.</text>
</comment>